<name>A0A1L7AMQ4_9PROT</name>
<feature type="signal peptide" evidence="1">
    <location>
        <begin position="1"/>
        <end position="27"/>
    </location>
</feature>
<evidence type="ECO:0000256" key="1">
    <source>
        <dbReference type="SAM" id="SignalP"/>
    </source>
</evidence>
<organism evidence="3 4">
    <name type="scientific">Roseomonas gilardii</name>
    <dbReference type="NCBI Taxonomy" id="257708"/>
    <lineage>
        <taxon>Bacteria</taxon>
        <taxon>Pseudomonadati</taxon>
        <taxon>Pseudomonadota</taxon>
        <taxon>Alphaproteobacteria</taxon>
        <taxon>Acetobacterales</taxon>
        <taxon>Roseomonadaceae</taxon>
        <taxon>Roseomonas</taxon>
    </lineage>
</organism>
<dbReference type="Pfam" id="PF16694">
    <property type="entry name" value="Cytochrome_P460"/>
    <property type="match status" value="1"/>
</dbReference>
<dbReference type="RefSeq" id="WP_075800705.1">
    <property type="nucleotide sequence ID" value="NZ_CP015584.1"/>
</dbReference>
<accession>A0A1L7AMQ4</accession>
<dbReference type="STRING" id="257708.RGI145_22140"/>
<gene>
    <name evidence="3" type="ORF">RGI145_22140</name>
</gene>
<dbReference type="InterPro" id="IPR032033">
    <property type="entry name" value="Cytochrome_P460"/>
</dbReference>
<reference evidence="3 4" key="1">
    <citation type="submission" date="2016-05" db="EMBL/GenBank/DDBJ databases">
        <title>Complete Genome and Methylome Analysis of Psychrotrophic Bacterial Isolates from Antarctic Lake Untersee.</title>
        <authorList>
            <person name="Fomenkov A."/>
            <person name="Akimov V.N."/>
            <person name="Vasilyeva L.V."/>
            <person name="Andersen D."/>
            <person name="Vincze T."/>
            <person name="Roberts R.J."/>
        </authorList>
    </citation>
    <scope>NUCLEOTIDE SEQUENCE [LARGE SCALE GENOMIC DNA]</scope>
    <source>
        <strain evidence="3 4">U14-5</strain>
    </source>
</reference>
<proteinExistence type="predicted"/>
<dbReference type="InterPro" id="IPR038142">
    <property type="entry name" value="Cytochrome_P460_sp"/>
</dbReference>
<protein>
    <recommendedName>
        <fullName evidence="2">Cytochrome P460 domain-containing protein</fullName>
    </recommendedName>
</protein>
<keyword evidence="1" id="KW-0732">Signal</keyword>
<dbReference type="Proteomes" id="UP000185494">
    <property type="component" value="Chromosome 2"/>
</dbReference>
<dbReference type="AlphaFoldDB" id="A0A1L7AMQ4"/>
<dbReference type="EMBL" id="CP015584">
    <property type="protein sequence ID" value="APT59994.1"/>
    <property type="molecule type" value="Genomic_DNA"/>
</dbReference>
<evidence type="ECO:0000313" key="4">
    <source>
        <dbReference type="Proteomes" id="UP000185494"/>
    </source>
</evidence>
<evidence type="ECO:0000259" key="2">
    <source>
        <dbReference type="Pfam" id="PF16694"/>
    </source>
</evidence>
<feature type="domain" description="Cytochrome P460" evidence="2">
    <location>
        <begin position="35"/>
        <end position="148"/>
    </location>
</feature>
<feature type="chain" id="PRO_5012318135" description="Cytochrome P460 domain-containing protein" evidence="1">
    <location>
        <begin position="28"/>
        <end position="156"/>
    </location>
</feature>
<sequence length="156" mass="17652">MKPMLLHGLSAALMIGAAVTAAWQAWAGGDLVHFPEDYRRGVHYATVNRGNIREELFTSREAIEAVKRGEPFPSGTVITMEDHRGGELHRFVVMEKRAGWGAEYPPAQRNGEWEYQSFAPDRTVNTSENLARCFSCHKSREGQDFVWTADRMRNTP</sequence>
<dbReference type="CDD" id="cd20716">
    <property type="entry name" value="cyt_P460_fam"/>
    <property type="match status" value="1"/>
</dbReference>
<evidence type="ECO:0000313" key="3">
    <source>
        <dbReference type="EMBL" id="APT59994.1"/>
    </source>
</evidence>
<dbReference type="Gene3D" id="3.50.70.20">
    <property type="entry name" value="Cytochrome P460"/>
    <property type="match status" value="1"/>
</dbReference>
<dbReference type="KEGG" id="rgi:RGI145_22140"/>